<dbReference type="InterPro" id="IPR052736">
    <property type="entry name" value="Stf3_sulfotransferase"/>
</dbReference>
<gene>
    <name evidence="1" type="ORF">FB471_5137</name>
</gene>
<name>A0A542DQD0_AMYCI</name>
<dbReference type="Pfam" id="PF13469">
    <property type="entry name" value="Sulfotransfer_3"/>
    <property type="match status" value="1"/>
</dbReference>
<evidence type="ECO:0000313" key="2">
    <source>
        <dbReference type="Proteomes" id="UP000320876"/>
    </source>
</evidence>
<proteinExistence type="predicted"/>
<dbReference type="AlphaFoldDB" id="A0A542DQD0"/>
<accession>A0A542DQD0</accession>
<dbReference type="EMBL" id="VFML01000001">
    <property type="protein sequence ID" value="TQJ05309.1"/>
    <property type="molecule type" value="Genomic_DNA"/>
</dbReference>
<comment type="caution">
    <text evidence="1">The sequence shown here is derived from an EMBL/GenBank/DDBJ whole genome shotgun (WGS) entry which is preliminary data.</text>
</comment>
<dbReference type="InterPro" id="IPR027417">
    <property type="entry name" value="P-loop_NTPase"/>
</dbReference>
<protein>
    <submittedName>
        <fullName evidence="1">Sulfotransferase family protein</fullName>
    </submittedName>
</protein>
<keyword evidence="1" id="KW-0808">Transferase</keyword>
<keyword evidence="2" id="KW-1185">Reference proteome</keyword>
<dbReference type="RefSeq" id="WP_170220933.1">
    <property type="nucleotide sequence ID" value="NZ_VFML01000001.1"/>
</dbReference>
<dbReference type="GO" id="GO:0016740">
    <property type="term" value="F:transferase activity"/>
    <property type="evidence" value="ECO:0007669"/>
    <property type="project" value="UniProtKB-KW"/>
</dbReference>
<reference evidence="1 2" key="1">
    <citation type="submission" date="2019-06" db="EMBL/GenBank/DDBJ databases">
        <title>Sequencing the genomes of 1000 actinobacteria strains.</title>
        <authorList>
            <person name="Klenk H.-P."/>
        </authorList>
    </citation>
    <scope>NUCLEOTIDE SEQUENCE [LARGE SCALE GENOMIC DNA]</scope>
    <source>
        <strain evidence="1 2">DSM 45679</strain>
    </source>
</reference>
<dbReference type="PANTHER" id="PTHR36451:SF1">
    <property type="entry name" value="OMEGA-HYDROXY-BETA-DIHYDROMENAQUINONE-9 SULFOTRANSFERASE STF3"/>
    <property type="match status" value="1"/>
</dbReference>
<evidence type="ECO:0000313" key="1">
    <source>
        <dbReference type="EMBL" id="TQJ05309.1"/>
    </source>
</evidence>
<dbReference type="PANTHER" id="PTHR36451">
    <property type="entry name" value="PAPS-DEPENDENT SULFOTRANSFERASE STF3"/>
    <property type="match status" value="1"/>
</dbReference>
<organism evidence="1 2">
    <name type="scientific">Amycolatopsis cihanbeyliensis</name>
    <dbReference type="NCBI Taxonomy" id="1128664"/>
    <lineage>
        <taxon>Bacteria</taxon>
        <taxon>Bacillati</taxon>
        <taxon>Actinomycetota</taxon>
        <taxon>Actinomycetes</taxon>
        <taxon>Pseudonocardiales</taxon>
        <taxon>Pseudonocardiaceae</taxon>
        <taxon>Amycolatopsis</taxon>
    </lineage>
</organism>
<dbReference type="SUPFAM" id="SSF52540">
    <property type="entry name" value="P-loop containing nucleoside triphosphate hydrolases"/>
    <property type="match status" value="1"/>
</dbReference>
<dbReference type="Proteomes" id="UP000320876">
    <property type="component" value="Unassembled WGS sequence"/>
</dbReference>
<dbReference type="Gene3D" id="3.40.50.300">
    <property type="entry name" value="P-loop containing nucleotide triphosphate hydrolases"/>
    <property type="match status" value="1"/>
</dbReference>
<sequence>MTATTAPLDVDLLLASARDKTGLFEFGDDWFLEPLGVLVAALNEQARLSELGHELTRRRLIALLADRLRLRALQREHPEILDVEPVVAAVICGLPRTGSTLLHRLLSAAPKLTSTLSWETSYPVPFPGEGPDAAERKDRARQRMAAFLELSPDFGDIHTVTWDAPEEDVILLDRTFTSMSFDSFYRVPGYGDWLRSADQGKAYDELRQWLQVLQWQDPGRAGSRWVLKSPHHLTAVDTVLDTFDGSRIVMTHRSPVRAVPSYASMVRAMSAQYSDSVDPVAIGRYWSDRFATTLREFTAVRARRPHRFVDVRFDAMVAEPAGQARRVLDALDLAPDGADDAAFESYLDRDRRERDAAHSYTAEDFGLSRAQLERDFAAYTEVYL</sequence>